<evidence type="ECO:0000313" key="3">
    <source>
        <dbReference type="Proteomes" id="UP000257323"/>
    </source>
</evidence>
<feature type="domain" description="Carrier" evidence="1">
    <location>
        <begin position="1"/>
        <end position="80"/>
    </location>
</feature>
<dbReference type="AlphaFoldDB" id="A0A3E2BNM0"/>
<protein>
    <recommendedName>
        <fullName evidence="1">Carrier domain-containing protein</fullName>
    </recommendedName>
</protein>
<dbReference type="InterPro" id="IPR009081">
    <property type="entry name" value="PP-bd_ACP"/>
</dbReference>
<comment type="caution">
    <text evidence="2">The sequence shown here is derived from an EMBL/GenBank/DDBJ whole genome shotgun (WGS) entry which is preliminary data.</text>
</comment>
<proteinExistence type="predicted"/>
<dbReference type="EMBL" id="QUAH01000004">
    <property type="protein sequence ID" value="RFT16329.1"/>
    <property type="molecule type" value="Genomic_DNA"/>
</dbReference>
<dbReference type="Gene3D" id="1.10.1200.10">
    <property type="entry name" value="ACP-like"/>
    <property type="match status" value="1"/>
</dbReference>
<dbReference type="Proteomes" id="UP000257323">
    <property type="component" value="Unassembled WGS sequence"/>
</dbReference>
<reference evidence="2 3" key="1">
    <citation type="submission" date="2018-08" db="EMBL/GenBank/DDBJ databases">
        <title>Genome analysis of the thermophilic bacterium of the candidate phylum Aminicenantes from deep subsurface aquifer revealed its physiology and ecological role.</title>
        <authorList>
            <person name="Kadnikov V.V."/>
            <person name="Mardanov A.V."/>
            <person name="Beletsky A.V."/>
            <person name="Karnachuk O.V."/>
            <person name="Ravin N.V."/>
        </authorList>
    </citation>
    <scope>NUCLEOTIDE SEQUENCE [LARGE SCALE GENOMIC DNA]</scope>
    <source>
        <strain evidence="2">BY38</strain>
    </source>
</reference>
<sequence length="82" mass="9427">MDDLKEIIKNYVINEYLEPDSDPIDYDTPLISGGIVDSFSMVSLKRFLENRYNIQIPDDQATPEAFDSVNKIADLVRRFVKA</sequence>
<evidence type="ECO:0000313" key="2">
    <source>
        <dbReference type="EMBL" id="RFT16329.1"/>
    </source>
</evidence>
<name>A0A3E2BNM0_9BACT</name>
<dbReference type="PROSITE" id="PS50075">
    <property type="entry name" value="CARRIER"/>
    <property type="match status" value="1"/>
</dbReference>
<organism evidence="2 3">
    <name type="scientific">Candidatus Saccharicenans subterraneus</name>
    <dbReference type="NCBI Taxonomy" id="2508984"/>
    <lineage>
        <taxon>Bacteria</taxon>
        <taxon>Candidatus Aminicenantota</taxon>
        <taxon>Candidatus Aminicenantia</taxon>
        <taxon>Candidatus Aminicenantales</taxon>
        <taxon>Candidatus Saccharicenantaceae</taxon>
        <taxon>Candidatus Saccharicenans</taxon>
    </lineage>
</organism>
<dbReference type="Pfam" id="PF00550">
    <property type="entry name" value="PP-binding"/>
    <property type="match status" value="1"/>
</dbReference>
<evidence type="ECO:0000259" key="1">
    <source>
        <dbReference type="PROSITE" id="PS50075"/>
    </source>
</evidence>
<gene>
    <name evidence="2" type="ORF">OP8BY_1933</name>
</gene>
<accession>A0A3E2BNM0</accession>
<dbReference type="SUPFAM" id="SSF47336">
    <property type="entry name" value="ACP-like"/>
    <property type="match status" value="1"/>
</dbReference>
<dbReference type="InterPro" id="IPR036736">
    <property type="entry name" value="ACP-like_sf"/>
</dbReference>